<dbReference type="InParanoid" id="A0A2P6N1N0"/>
<evidence type="ECO:0000256" key="13">
    <source>
        <dbReference type="SAM" id="MobiDB-lite"/>
    </source>
</evidence>
<keyword evidence="4" id="KW-0963">Cytoplasm</keyword>
<dbReference type="FunCoup" id="A0A2P6N1N0">
    <property type="interactions" value="1024"/>
</dbReference>
<keyword evidence="7" id="KW-0067">ATP-binding</keyword>
<comment type="similarity">
    <text evidence="2">Belongs to the class-II aminoacyl-tRNA synthetase family. Type 2 subfamily.</text>
</comment>
<evidence type="ECO:0000256" key="10">
    <source>
        <dbReference type="ARBA" id="ARBA00033155"/>
    </source>
</evidence>
<accession>A0A2P6N1N0</accession>
<dbReference type="GO" id="GO:0006422">
    <property type="term" value="P:aspartyl-tRNA aminoacylation"/>
    <property type="evidence" value="ECO:0007669"/>
    <property type="project" value="InterPro"/>
</dbReference>
<evidence type="ECO:0000313" key="15">
    <source>
        <dbReference type="EMBL" id="PRP77849.1"/>
    </source>
</evidence>
<dbReference type="InterPro" id="IPR004523">
    <property type="entry name" value="Asp-tRNA_synthase_2"/>
</dbReference>
<protein>
    <recommendedName>
        <fullName evidence="3">aspartate--tRNA ligase</fullName>
        <ecNumber evidence="3">6.1.1.12</ecNumber>
    </recommendedName>
    <alternativeName>
        <fullName evidence="10">Aspartyl-tRNA synthetase</fullName>
    </alternativeName>
</protein>
<dbReference type="Pfam" id="PF01336">
    <property type="entry name" value="tRNA_anti-codon"/>
    <property type="match status" value="1"/>
</dbReference>
<dbReference type="PROSITE" id="PS50862">
    <property type="entry name" value="AA_TRNA_LIGASE_II"/>
    <property type="match status" value="1"/>
</dbReference>
<dbReference type="InterPro" id="IPR045864">
    <property type="entry name" value="aa-tRNA-synth_II/BPL/LPL"/>
</dbReference>
<proteinExistence type="inferred from homology"/>
<keyword evidence="5" id="KW-0436">Ligase</keyword>
<dbReference type="HAMAP" id="MF_02075">
    <property type="entry name" value="Asp_tRNA_synth_type2"/>
    <property type="match status" value="1"/>
</dbReference>
<dbReference type="Pfam" id="PF00152">
    <property type="entry name" value="tRNA-synt_2"/>
    <property type="match status" value="1"/>
</dbReference>
<feature type="region of interest" description="Disordered" evidence="13">
    <location>
        <begin position="1"/>
        <end position="54"/>
    </location>
</feature>
<dbReference type="PANTHER" id="PTHR43450:SF1">
    <property type="entry name" value="ASPARTATE--TRNA LIGASE, CYTOPLASMIC"/>
    <property type="match status" value="1"/>
</dbReference>
<dbReference type="AlphaFoldDB" id="A0A2P6N1N0"/>
<evidence type="ECO:0000256" key="2">
    <source>
        <dbReference type="ARBA" id="ARBA00005312"/>
    </source>
</evidence>
<name>A0A2P6N1N0_9EUKA</name>
<dbReference type="SUPFAM" id="SSF55681">
    <property type="entry name" value="Class II aaRS and biotin synthetases"/>
    <property type="match status" value="1"/>
</dbReference>
<dbReference type="InterPro" id="IPR004364">
    <property type="entry name" value="Aa-tRNA-synt_II"/>
</dbReference>
<dbReference type="SUPFAM" id="SSF50249">
    <property type="entry name" value="Nucleic acid-binding proteins"/>
    <property type="match status" value="1"/>
</dbReference>
<dbReference type="OrthoDB" id="372395at2759"/>
<dbReference type="GO" id="GO:0004815">
    <property type="term" value="F:aspartate-tRNA ligase activity"/>
    <property type="evidence" value="ECO:0007669"/>
    <property type="project" value="UniProtKB-EC"/>
</dbReference>
<dbReference type="InterPro" id="IPR004365">
    <property type="entry name" value="NA-bd_OB_tRNA"/>
</dbReference>
<dbReference type="GO" id="GO:0005524">
    <property type="term" value="F:ATP binding"/>
    <property type="evidence" value="ECO:0007669"/>
    <property type="project" value="UniProtKB-KW"/>
</dbReference>
<dbReference type="GO" id="GO:0017101">
    <property type="term" value="C:aminoacyl-tRNA synthetase multienzyme complex"/>
    <property type="evidence" value="ECO:0007669"/>
    <property type="project" value="TreeGrafter"/>
</dbReference>
<evidence type="ECO:0000256" key="4">
    <source>
        <dbReference type="ARBA" id="ARBA00022490"/>
    </source>
</evidence>
<sequence>MSDQPKEEVKTEQEQDQKGPSKAQLKKEAAKAAKKAAAAERASQRATEKGATAAVDTTDVSEGKYGVLPLIQSSTKSGKVFTRVEELDPSKENQVVHIRGRLHNSRGKGNLVFLVIRQRQFTVQGVLAKGPNVSKQMVKFTSEVNKESIVDVTGTLVVPKEKIDATTQKDVELQITEFHVVTSSIAPLPIQLEDVSRPAPILAAQKKEIKQIEKELEEIKKKREGVQAGSDEEKKLEEEEKALVEKKSTAAKYVKVSRAVRLDNRVLDLRTQANQAIFTLQSAVGQLFREFLYSRNFMEIHTPKLIGCASEGGANVFKLGFFDRFAFLAQSPQLYKQMGICSDFERVFEIAPVFRAENSFTHRHLCEFVGLDMEMAFNEHYHEVVDLLGELFVYIFEGLQSRFVKQLETVNAQYPFEPLKFRKPSLRLEFPEAVQLLRDNGVEIGDYDDLSTQVERQLGQLVKAKYDTDFYILDKFPKAVRPFYTMPDPNNPNYTNAYDFFIRGEEIMSGGQRVHDPDMLLARCKECGVEPETVKEYIDAFKYGILPHAGGGIGLERVVMLFMGLKNIRQTSLFPRDPKRLNP</sequence>
<dbReference type="EC" id="6.1.1.12" evidence="3"/>
<evidence type="ECO:0000256" key="7">
    <source>
        <dbReference type="ARBA" id="ARBA00022840"/>
    </source>
</evidence>
<evidence type="ECO:0000256" key="9">
    <source>
        <dbReference type="ARBA" id="ARBA00023146"/>
    </source>
</evidence>
<keyword evidence="12" id="KW-0175">Coiled coil</keyword>
<comment type="subcellular location">
    <subcellularLocation>
        <location evidence="1">Cytoplasm</location>
    </subcellularLocation>
</comment>
<dbReference type="NCBIfam" id="TIGR00458">
    <property type="entry name" value="aspS_nondisc"/>
    <property type="match status" value="1"/>
</dbReference>
<dbReference type="EMBL" id="MDYQ01000252">
    <property type="protein sequence ID" value="PRP77849.1"/>
    <property type="molecule type" value="Genomic_DNA"/>
</dbReference>
<keyword evidence="16" id="KW-1185">Reference proteome</keyword>
<feature type="domain" description="Aminoacyl-transfer RNA synthetases class-II family profile" evidence="14">
    <location>
        <begin position="278"/>
        <end position="583"/>
    </location>
</feature>
<feature type="compositionally biased region" description="Basic and acidic residues" evidence="13">
    <location>
        <begin position="1"/>
        <end position="31"/>
    </location>
</feature>
<dbReference type="CDD" id="cd00776">
    <property type="entry name" value="AsxRS_core"/>
    <property type="match status" value="1"/>
</dbReference>
<reference evidence="15 16" key="1">
    <citation type="journal article" date="2018" name="Genome Biol. Evol.">
        <title>Multiple Roots of Fruiting Body Formation in Amoebozoa.</title>
        <authorList>
            <person name="Hillmann F."/>
            <person name="Forbes G."/>
            <person name="Novohradska S."/>
            <person name="Ferling I."/>
            <person name="Riege K."/>
            <person name="Groth M."/>
            <person name="Westermann M."/>
            <person name="Marz M."/>
            <person name="Spaller T."/>
            <person name="Winckler T."/>
            <person name="Schaap P."/>
            <person name="Glockner G."/>
        </authorList>
    </citation>
    <scope>NUCLEOTIDE SEQUENCE [LARGE SCALE GENOMIC DNA]</scope>
    <source>
        <strain evidence="15 16">Jena</strain>
    </source>
</reference>
<evidence type="ECO:0000259" key="14">
    <source>
        <dbReference type="PROSITE" id="PS50862"/>
    </source>
</evidence>
<dbReference type="Gene3D" id="3.30.930.10">
    <property type="entry name" value="Bira Bifunctional Protein, Domain 2"/>
    <property type="match status" value="1"/>
</dbReference>
<dbReference type="Proteomes" id="UP000241769">
    <property type="component" value="Unassembled WGS sequence"/>
</dbReference>
<evidence type="ECO:0000256" key="5">
    <source>
        <dbReference type="ARBA" id="ARBA00022598"/>
    </source>
</evidence>
<dbReference type="FunFam" id="3.30.930.10:FF:000013">
    <property type="entry name" value="Aspartate--tRNA ligase, cytoplasmic"/>
    <property type="match status" value="1"/>
</dbReference>
<dbReference type="STRING" id="1890364.A0A2P6N1N0"/>
<evidence type="ECO:0000256" key="3">
    <source>
        <dbReference type="ARBA" id="ARBA00012841"/>
    </source>
</evidence>
<dbReference type="CDD" id="cd04320">
    <property type="entry name" value="AspRS_cyto_N"/>
    <property type="match status" value="1"/>
</dbReference>
<evidence type="ECO:0000256" key="6">
    <source>
        <dbReference type="ARBA" id="ARBA00022741"/>
    </source>
</evidence>
<dbReference type="GO" id="GO:0005829">
    <property type="term" value="C:cytosol"/>
    <property type="evidence" value="ECO:0007669"/>
    <property type="project" value="TreeGrafter"/>
</dbReference>
<evidence type="ECO:0000256" key="1">
    <source>
        <dbReference type="ARBA" id="ARBA00004496"/>
    </source>
</evidence>
<organism evidence="15 16">
    <name type="scientific">Planoprotostelium fungivorum</name>
    <dbReference type="NCBI Taxonomy" id="1890364"/>
    <lineage>
        <taxon>Eukaryota</taxon>
        <taxon>Amoebozoa</taxon>
        <taxon>Evosea</taxon>
        <taxon>Variosea</taxon>
        <taxon>Cavosteliida</taxon>
        <taxon>Cavosteliaceae</taxon>
        <taxon>Planoprotostelium</taxon>
    </lineage>
</organism>
<comment type="catalytic activity">
    <reaction evidence="11">
        <text>tRNA(Asp) + L-aspartate + ATP = L-aspartyl-tRNA(Asp) + AMP + diphosphate</text>
        <dbReference type="Rhea" id="RHEA:19649"/>
        <dbReference type="Rhea" id="RHEA-COMP:9660"/>
        <dbReference type="Rhea" id="RHEA-COMP:9678"/>
        <dbReference type="ChEBI" id="CHEBI:29991"/>
        <dbReference type="ChEBI" id="CHEBI:30616"/>
        <dbReference type="ChEBI" id="CHEBI:33019"/>
        <dbReference type="ChEBI" id="CHEBI:78442"/>
        <dbReference type="ChEBI" id="CHEBI:78516"/>
        <dbReference type="ChEBI" id="CHEBI:456215"/>
        <dbReference type="EC" id="6.1.1.12"/>
    </reaction>
</comment>
<keyword evidence="9" id="KW-0030">Aminoacyl-tRNA synthetase</keyword>
<comment type="caution">
    <text evidence="15">The sequence shown here is derived from an EMBL/GenBank/DDBJ whole genome shotgun (WGS) entry which is preliminary data.</text>
</comment>
<dbReference type="InterPro" id="IPR002312">
    <property type="entry name" value="Asp/Asn-tRNA-synth_IIb"/>
</dbReference>
<gene>
    <name evidence="15" type="ORF">PROFUN_14137</name>
</gene>
<evidence type="ECO:0000256" key="8">
    <source>
        <dbReference type="ARBA" id="ARBA00022917"/>
    </source>
</evidence>
<dbReference type="InterPro" id="IPR012340">
    <property type="entry name" value="NA-bd_OB-fold"/>
</dbReference>
<feature type="coiled-coil region" evidence="12">
    <location>
        <begin position="202"/>
        <end position="229"/>
    </location>
</feature>
<keyword evidence="6" id="KW-0547">Nucleotide-binding</keyword>
<evidence type="ECO:0000313" key="16">
    <source>
        <dbReference type="Proteomes" id="UP000241769"/>
    </source>
</evidence>
<dbReference type="InterPro" id="IPR006195">
    <property type="entry name" value="aa-tRNA-synth_II"/>
</dbReference>
<dbReference type="Gene3D" id="2.40.50.140">
    <property type="entry name" value="Nucleic acid-binding proteins"/>
    <property type="match status" value="1"/>
</dbReference>
<evidence type="ECO:0000256" key="12">
    <source>
        <dbReference type="SAM" id="Coils"/>
    </source>
</evidence>
<evidence type="ECO:0000256" key="11">
    <source>
        <dbReference type="ARBA" id="ARBA00047904"/>
    </source>
</evidence>
<dbReference type="GO" id="GO:0003723">
    <property type="term" value="F:RNA binding"/>
    <property type="evidence" value="ECO:0007669"/>
    <property type="project" value="TreeGrafter"/>
</dbReference>
<dbReference type="PRINTS" id="PR01042">
    <property type="entry name" value="TRNASYNTHASP"/>
</dbReference>
<keyword evidence="8" id="KW-0648">Protein biosynthesis</keyword>
<dbReference type="PANTHER" id="PTHR43450">
    <property type="entry name" value="ASPARTYL-TRNA SYNTHETASE"/>
    <property type="match status" value="1"/>
</dbReference>
<dbReference type="NCBIfam" id="NF003483">
    <property type="entry name" value="PRK05159.1"/>
    <property type="match status" value="1"/>
</dbReference>